<dbReference type="SUPFAM" id="SSF55874">
    <property type="entry name" value="ATPase domain of HSP90 chaperone/DNA topoisomerase II/histidine kinase"/>
    <property type="match status" value="1"/>
</dbReference>
<dbReference type="EMBL" id="NFLB01000012">
    <property type="protein sequence ID" value="OUQ04325.1"/>
    <property type="molecule type" value="Genomic_DNA"/>
</dbReference>
<dbReference type="SUPFAM" id="SSF158472">
    <property type="entry name" value="HAMP domain-like"/>
    <property type="match status" value="1"/>
</dbReference>
<dbReference type="AlphaFoldDB" id="A0A1Y4QGB6"/>
<keyword evidence="4" id="KW-0597">Phosphoprotein</keyword>
<keyword evidence="9" id="KW-0902">Two-component regulatory system</keyword>
<evidence type="ECO:0000256" key="5">
    <source>
        <dbReference type="ARBA" id="ARBA00022679"/>
    </source>
</evidence>
<dbReference type="InterPro" id="IPR050398">
    <property type="entry name" value="HssS/ArlS-like"/>
</dbReference>
<evidence type="ECO:0000256" key="1">
    <source>
        <dbReference type="ARBA" id="ARBA00000085"/>
    </source>
</evidence>
<dbReference type="InterPro" id="IPR003661">
    <property type="entry name" value="HisK_dim/P_dom"/>
</dbReference>
<name>A0A1Y4QGB6_9FIRM</name>
<evidence type="ECO:0000313" key="15">
    <source>
        <dbReference type="Proteomes" id="UP000196258"/>
    </source>
</evidence>
<dbReference type="CDD" id="cd06225">
    <property type="entry name" value="HAMP"/>
    <property type="match status" value="1"/>
</dbReference>
<keyword evidence="6 11" id="KW-0812">Transmembrane</keyword>
<dbReference type="Gene3D" id="6.10.340.10">
    <property type="match status" value="1"/>
</dbReference>
<gene>
    <name evidence="14" type="ORF">B5E91_10450</name>
</gene>
<dbReference type="Gene3D" id="3.30.565.10">
    <property type="entry name" value="Histidine kinase-like ATPase, C-terminal domain"/>
    <property type="match status" value="1"/>
</dbReference>
<dbReference type="SMART" id="SM00388">
    <property type="entry name" value="HisKA"/>
    <property type="match status" value="1"/>
</dbReference>
<dbReference type="PRINTS" id="PR00344">
    <property type="entry name" value="BCTRLSENSOR"/>
</dbReference>
<feature type="domain" description="HAMP" evidence="13">
    <location>
        <begin position="83"/>
        <end position="135"/>
    </location>
</feature>
<evidence type="ECO:0000259" key="12">
    <source>
        <dbReference type="PROSITE" id="PS50109"/>
    </source>
</evidence>
<dbReference type="InterPro" id="IPR004358">
    <property type="entry name" value="Sig_transdc_His_kin-like_C"/>
</dbReference>
<evidence type="ECO:0000259" key="13">
    <source>
        <dbReference type="PROSITE" id="PS50885"/>
    </source>
</evidence>
<dbReference type="PROSITE" id="PS50885">
    <property type="entry name" value="HAMP"/>
    <property type="match status" value="1"/>
</dbReference>
<dbReference type="InterPro" id="IPR005467">
    <property type="entry name" value="His_kinase_dom"/>
</dbReference>
<dbReference type="GO" id="GO:0016020">
    <property type="term" value="C:membrane"/>
    <property type="evidence" value="ECO:0007669"/>
    <property type="project" value="UniProtKB-SubCell"/>
</dbReference>
<dbReference type="FunFam" id="1.10.287.130:FF:000001">
    <property type="entry name" value="Two-component sensor histidine kinase"/>
    <property type="match status" value="1"/>
</dbReference>
<keyword evidence="8 11" id="KW-1133">Transmembrane helix</keyword>
<feature type="domain" description="Histidine kinase" evidence="12">
    <location>
        <begin position="143"/>
        <end position="352"/>
    </location>
</feature>
<evidence type="ECO:0000256" key="8">
    <source>
        <dbReference type="ARBA" id="ARBA00022989"/>
    </source>
</evidence>
<dbReference type="SUPFAM" id="SSF47384">
    <property type="entry name" value="Homodimeric domain of signal transducing histidine kinase"/>
    <property type="match status" value="1"/>
</dbReference>
<dbReference type="PROSITE" id="PS50109">
    <property type="entry name" value="HIS_KIN"/>
    <property type="match status" value="1"/>
</dbReference>
<dbReference type="GO" id="GO:0000155">
    <property type="term" value="F:phosphorelay sensor kinase activity"/>
    <property type="evidence" value="ECO:0007669"/>
    <property type="project" value="InterPro"/>
</dbReference>
<keyword evidence="10 11" id="KW-0472">Membrane</keyword>
<dbReference type="EC" id="2.7.13.3" evidence="3"/>
<keyword evidence="5" id="KW-0808">Transferase</keyword>
<evidence type="ECO:0000256" key="9">
    <source>
        <dbReference type="ARBA" id="ARBA00023012"/>
    </source>
</evidence>
<proteinExistence type="predicted"/>
<evidence type="ECO:0000256" key="2">
    <source>
        <dbReference type="ARBA" id="ARBA00004141"/>
    </source>
</evidence>
<dbReference type="PANTHER" id="PTHR45528:SF12">
    <property type="entry name" value="SENSOR HISTIDINE KINASE ARSS"/>
    <property type="match status" value="1"/>
</dbReference>
<dbReference type="InterPro" id="IPR003660">
    <property type="entry name" value="HAMP_dom"/>
</dbReference>
<dbReference type="InterPro" id="IPR036890">
    <property type="entry name" value="HATPase_C_sf"/>
</dbReference>
<evidence type="ECO:0000256" key="4">
    <source>
        <dbReference type="ARBA" id="ARBA00022553"/>
    </source>
</evidence>
<evidence type="ECO:0000313" key="14">
    <source>
        <dbReference type="EMBL" id="OUQ04325.1"/>
    </source>
</evidence>
<reference evidence="15" key="1">
    <citation type="submission" date="2017-04" db="EMBL/GenBank/DDBJ databases">
        <title>Function of individual gut microbiota members based on whole genome sequencing of pure cultures obtained from chicken caecum.</title>
        <authorList>
            <person name="Medvecky M."/>
            <person name="Cejkova D."/>
            <person name="Polansky O."/>
            <person name="Karasova D."/>
            <person name="Kubasova T."/>
            <person name="Cizek A."/>
            <person name="Rychlik I."/>
        </authorList>
    </citation>
    <scope>NUCLEOTIDE SEQUENCE [LARGE SCALE GENOMIC DNA]</scope>
    <source>
        <strain evidence="15">An149</strain>
    </source>
</reference>
<dbReference type="Proteomes" id="UP000196258">
    <property type="component" value="Unassembled WGS sequence"/>
</dbReference>
<comment type="caution">
    <text evidence="14">The sequence shown here is derived from an EMBL/GenBank/DDBJ whole genome shotgun (WGS) entry which is preliminary data.</text>
</comment>
<evidence type="ECO:0000256" key="6">
    <source>
        <dbReference type="ARBA" id="ARBA00022692"/>
    </source>
</evidence>
<dbReference type="RefSeq" id="WP_087257412.1">
    <property type="nucleotide sequence ID" value="NZ_NFLB01000012.1"/>
</dbReference>
<dbReference type="CDD" id="cd00082">
    <property type="entry name" value="HisKA"/>
    <property type="match status" value="1"/>
</dbReference>
<comment type="catalytic activity">
    <reaction evidence="1">
        <text>ATP + protein L-histidine = ADP + protein N-phospho-L-histidine.</text>
        <dbReference type="EC" id="2.7.13.3"/>
    </reaction>
</comment>
<dbReference type="InterPro" id="IPR036097">
    <property type="entry name" value="HisK_dim/P_sf"/>
</dbReference>
<keyword evidence="7 14" id="KW-0418">Kinase</keyword>
<evidence type="ECO:0000256" key="3">
    <source>
        <dbReference type="ARBA" id="ARBA00012438"/>
    </source>
</evidence>
<feature type="transmembrane region" description="Helical" evidence="11">
    <location>
        <begin position="12"/>
        <end position="35"/>
    </location>
</feature>
<feature type="transmembrane region" description="Helical" evidence="11">
    <location>
        <begin position="55"/>
        <end position="81"/>
    </location>
</feature>
<dbReference type="PANTHER" id="PTHR45528">
    <property type="entry name" value="SENSOR HISTIDINE KINASE CPXA"/>
    <property type="match status" value="1"/>
</dbReference>
<organism evidence="14 15">
    <name type="scientific">Thomasclavelia spiroformis</name>
    <dbReference type="NCBI Taxonomy" id="29348"/>
    <lineage>
        <taxon>Bacteria</taxon>
        <taxon>Bacillati</taxon>
        <taxon>Bacillota</taxon>
        <taxon>Erysipelotrichia</taxon>
        <taxon>Erysipelotrichales</taxon>
        <taxon>Coprobacillaceae</taxon>
        <taxon>Thomasclavelia</taxon>
    </lineage>
</organism>
<comment type="subcellular location">
    <subcellularLocation>
        <location evidence="2">Membrane</location>
        <topology evidence="2">Multi-pass membrane protein</topology>
    </subcellularLocation>
</comment>
<evidence type="ECO:0000256" key="7">
    <source>
        <dbReference type="ARBA" id="ARBA00022777"/>
    </source>
</evidence>
<dbReference type="Pfam" id="PF00512">
    <property type="entry name" value="HisKA"/>
    <property type="match status" value="1"/>
</dbReference>
<dbReference type="Pfam" id="PF00672">
    <property type="entry name" value="HAMP"/>
    <property type="match status" value="1"/>
</dbReference>
<dbReference type="SMART" id="SM00387">
    <property type="entry name" value="HATPase_c"/>
    <property type="match status" value="1"/>
</dbReference>
<protein>
    <recommendedName>
        <fullName evidence="3">histidine kinase</fullName>
        <ecNumber evidence="3">2.7.13.3</ecNumber>
    </recommendedName>
</protein>
<sequence length="356" mass="41099">MKKNKSFRFQLTFSTSLIIMSFIGIFSLILLIYMTYYLLIIGKIYTMAEDVMTPIASIIILLLFILAITALISSIICGITISDKYLKTVNKFNNNVKQIKKDGLKHRLQIDGNDELGQLGKEFNDVLDQLETSLNQQNQFVSDASHELKTPLAIIKGNLDMLLRWGKDDPEILNSSLEISSKEADRLIMLCNELLHLTREMKIKCKEAINIIPIINQIIKEFEELHPDFTFTITIDSDKKIWITEEHLRQLLIILLDNAVKYSKADSKKIELKFINYELKVKDYGIGIEESKINYIFNRFYKTDESRVKNSNSFGLGLAIAKRLCDHYGFKISVISKLNEYSEFTINLKKEEENDL</sequence>
<accession>A0A1Y4QGB6</accession>
<dbReference type="Pfam" id="PF02518">
    <property type="entry name" value="HATPase_c"/>
    <property type="match status" value="1"/>
</dbReference>
<dbReference type="Gene3D" id="1.10.287.130">
    <property type="match status" value="1"/>
</dbReference>
<dbReference type="InterPro" id="IPR003594">
    <property type="entry name" value="HATPase_dom"/>
</dbReference>
<evidence type="ECO:0000256" key="10">
    <source>
        <dbReference type="ARBA" id="ARBA00023136"/>
    </source>
</evidence>
<evidence type="ECO:0000256" key="11">
    <source>
        <dbReference type="SAM" id="Phobius"/>
    </source>
</evidence>